<dbReference type="PANTHER" id="PTHR21349:SF0">
    <property type="entry name" value="LARGE RIBOSOMAL SUBUNIT PROTEIN BL21M"/>
    <property type="match status" value="1"/>
</dbReference>
<gene>
    <name evidence="4 6" type="primary">rplU</name>
    <name evidence="6" type="ORF">QEG99_02430</name>
</gene>
<organism evidence="6 7">
    <name type="scientific">Mesomycoplasma lagogenitalium</name>
    <dbReference type="NCBI Taxonomy" id="171286"/>
    <lineage>
        <taxon>Bacteria</taxon>
        <taxon>Bacillati</taxon>
        <taxon>Mycoplasmatota</taxon>
        <taxon>Mycoplasmoidales</taxon>
        <taxon>Metamycoplasmataceae</taxon>
        <taxon>Mesomycoplasma</taxon>
    </lineage>
</organism>
<dbReference type="InterPro" id="IPR036164">
    <property type="entry name" value="bL21-like_sf"/>
</dbReference>
<evidence type="ECO:0000256" key="5">
    <source>
        <dbReference type="RuleBase" id="RU000562"/>
    </source>
</evidence>
<dbReference type="GO" id="GO:0005840">
    <property type="term" value="C:ribosome"/>
    <property type="evidence" value="ECO:0007669"/>
    <property type="project" value="UniProtKB-KW"/>
</dbReference>
<evidence type="ECO:0000313" key="6">
    <source>
        <dbReference type="EMBL" id="WGI36312.1"/>
    </source>
</evidence>
<dbReference type="InterPro" id="IPR028909">
    <property type="entry name" value="bL21-like"/>
</dbReference>
<keyword evidence="4 5" id="KW-0699">rRNA-binding</keyword>
<keyword evidence="3 4" id="KW-0687">Ribonucleoprotein</keyword>
<evidence type="ECO:0000256" key="1">
    <source>
        <dbReference type="ARBA" id="ARBA00008563"/>
    </source>
</evidence>
<dbReference type="InterPro" id="IPR001787">
    <property type="entry name" value="Ribosomal_bL21"/>
</dbReference>
<comment type="similarity">
    <text evidence="1 4 5">Belongs to the bacterial ribosomal protein bL21 family.</text>
</comment>
<proteinExistence type="inferred from homology"/>
<dbReference type="EMBL" id="CP122979">
    <property type="protein sequence ID" value="WGI36312.1"/>
    <property type="molecule type" value="Genomic_DNA"/>
</dbReference>
<protein>
    <recommendedName>
        <fullName evidence="4">Large ribosomal subunit protein bL21</fullName>
    </recommendedName>
</protein>
<keyword evidence="7" id="KW-1185">Reference proteome</keyword>
<name>A0ABY8LVY4_9BACT</name>
<dbReference type="SUPFAM" id="SSF141091">
    <property type="entry name" value="L21p-like"/>
    <property type="match status" value="1"/>
</dbReference>
<dbReference type="HAMAP" id="MF_01363">
    <property type="entry name" value="Ribosomal_bL21"/>
    <property type="match status" value="1"/>
</dbReference>
<evidence type="ECO:0000313" key="7">
    <source>
        <dbReference type="Proteomes" id="UP001179842"/>
    </source>
</evidence>
<comment type="subunit">
    <text evidence="4">Part of the 50S ribosomal subunit. Contacts protein L20.</text>
</comment>
<keyword evidence="2 4" id="KW-0689">Ribosomal protein</keyword>
<evidence type="ECO:0000256" key="4">
    <source>
        <dbReference type="HAMAP-Rule" id="MF_01363"/>
    </source>
</evidence>
<dbReference type="NCBIfam" id="TIGR00061">
    <property type="entry name" value="L21"/>
    <property type="match status" value="1"/>
</dbReference>
<evidence type="ECO:0000256" key="2">
    <source>
        <dbReference type="ARBA" id="ARBA00022980"/>
    </source>
</evidence>
<reference evidence="6" key="1">
    <citation type="submission" date="2023-04" db="EMBL/GenBank/DDBJ databases">
        <title>Completed genome of Mycoplasma lagogenitalium type strain 12MS.</title>
        <authorList>
            <person name="Spergser J."/>
        </authorList>
    </citation>
    <scope>NUCLEOTIDE SEQUENCE</scope>
    <source>
        <strain evidence="6">12MS</strain>
    </source>
</reference>
<dbReference type="Proteomes" id="UP001179842">
    <property type="component" value="Chromosome"/>
</dbReference>
<dbReference type="Pfam" id="PF00829">
    <property type="entry name" value="Ribosomal_L21p"/>
    <property type="match status" value="1"/>
</dbReference>
<accession>A0ABY8LVY4</accession>
<sequence>MFAVIKTGGKQLIVKQGDTIFIEKIDAKEGEKVSFSEVLVVDKKVGTPFVKGAVVEGIVEKQGKAKKIVVYRHNAKSTHKRKLGHRQPYTRVKITELKG</sequence>
<dbReference type="RefSeq" id="WP_280101613.1">
    <property type="nucleotide sequence ID" value="NZ_CP122979.1"/>
</dbReference>
<keyword evidence="4 5" id="KW-0694">RNA-binding</keyword>
<comment type="function">
    <text evidence="4 5">This protein binds to 23S rRNA in the presence of protein L20.</text>
</comment>
<evidence type="ECO:0000256" key="3">
    <source>
        <dbReference type="ARBA" id="ARBA00023274"/>
    </source>
</evidence>
<dbReference type="PANTHER" id="PTHR21349">
    <property type="entry name" value="50S RIBOSOMAL PROTEIN L21"/>
    <property type="match status" value="1"/>
</dbReference>